<dbReference type="Pfam" id="PF00106">
    <property type="entry name" value="adh_short"/>
    <property type="match status" value="1"/>
</dbReference>
<dbReference type="EMBL" id="ML993579">
    <property type="protein sequence ID" value="KAF2174088.1"/>
    <property type="molecule type" value="Genomic_DNA"/>
</dbReference>
<dbReference type="GeneID" id="54556862"/>
<dbReference type="RefSeq" id="XP_033674977.1">
    <property type="nucleotide sequence ID" value="XM_033803590.1"/>
</dbReference>
<proteinExistence type="inferred from homology"/>
<evidence type="ECO:0008006" key="6">
    <source>
        <dbReference type="Google" id="ProtNLM"/>
    </source>
</evidence>
<evidence type="ECO:0000313" key="5">
    <source>
        <dbReference type="Proteomes" id="UP000799537"/>
    </source>
</evidence>
<accession>A0A6A6D6N5</accession>
<evidence type="ECO:0000256" key="1">
    <source>
        <dbReference type="ARBA" id="ARBA00006484"/>
    </source>
</evidence>
<dbReference type="Proteomes" id="UP000799537">
    <property type="component" value="Unassembled WGS sequence"/>
</dbReference>
<keyword evidence="2" id="KW-0560">Oxidoreductase</keyword>
<dbReference type="PRINTS" id="PR00081">
    <property type="entry name" value="GDHRDH"/>
</dbReference>
<dbReference type="InterPro" id="IPR036291">
    <property type="entry name" value="NAD(P)-bd_dom_sf"/>
</dbReference>
<reference evidence="4" key="1">
    <citation type="journal article" date="2020" name="Stud. Mycol.">
        <title>101 Dothideomycetes genomes: a test case for predicting lifestyles and emergence of pathogens.</title>
        <authorList>
            <person name="Haridas S."/>
            <person name="Albert R."/>
            <person name="Binder M."/>
            <person name="Bloem J."/>
            <person name="Labutti K."/>
            <person name="Salamov A."/>
            <person name="Andreopoulos B."/>
            <person name="Baker S."/>
            <person name="Barry K."/>
            <person name="Bills G."/>
            <person name="Bluhm B."/>
            <person name="Cannon C."/>
            <person name="Castanera R."/>
            <person name="Culley D."/>
            <person name="Daum C."/>
            <person name="Ezra D."/>
            <person name="Gonzalez J."/>
            <person name="Henrissat B."/>
            <person name="Kuo A."/>
            <person name="Liang C."/>
            <person name="Lipzen A."/>
            <person name="Lutzoni F."/>
            <person name="Magnuson J."/>
            <person name="Mondo S."/>
            <person name="Nolan M."/>
            <person name="Ohm R."/>
            <person name="Pangilinan J."/>
            <person name="Park H.-J."/>
            <person name="Ramirez L."/>
            <person name="Alfaro M."/>
            <person name="Sun H."/>
            <person name="Tritt A."/>
            <person name="Yoshinaga Y."/>
            <person name="Zwiers L.-H."/>
            <person name="Turgeon B."/>
            <person name="Goodwin S."/>
            <person name="Spatafora J."/>
            <person name="Crous P."/>
            <person name="Grigoriev I."/>
        </authorList>
    </citation>
    <scope>NUCLEOTIDE SEQUENCE</scope>
    <source>
        <strain evidence="4">ATCC 36951</strain>
    </source>
</reference>
<sequence length="307" mass="32126">MASAIKSVYASYPFIAPQKFAGKLKGKVVVVTGASVGIGRATGKAFAAAGASVAVIARREADIKTLAEEIKSSGGHAIPIAADVTQKDAPKRIIETVEKELGPIDILINNAGISRIGPLVEESEDLDIWWKVYEVNVRAPVALIRAVLPGMVKRGSGVIMTVSSEVASLGLPVMTAYASSKAAISKFHESIVPELANTGVLSFAVNPGMVGGTELGKGAINTDAMEHPAQKAFLNHLKTSAGNNTVGTSELPADFMVALAVDERSKALHGKHVNADQDFEPVLDEISKEGGGRIGKEVLYKVHIGKL</sequence>
<comment type="similarity">
    <text evidence="1 3">Belongs to the short-chain dehydrogenases/reductases (SDR) family.</text>
</comment>
<dbReference type="InterPro" id="IPR002347">
    <property type="entry name" value="SDR_fam"/>
</dbReference>
<evidence type="ECO:0000313" key="4">
    <source>
        <dbReference type="EMBL" id="KAF2174088.1"/>
    </source>
</evidence>
<keyword evidence="5" id="KW-1185">Reference proteome</keyword>
<dbReference type="GO" id="GO:0016020">
    <property type="term" value="C:membrane"/>
    <property type="evidence" value="ECO:0007669"/>
    <property type="project" value="TreeGrafter"/>
</dbReference>
<evidence type="ECO:0000256" key="3">
    <source>
        <dbReference type="RuleBase" id="RU000363"/>
    </source>
</evidence>
<dbReference type="OrthoDB" id="1933717at2759"/>
<gene>
    <name evidence="4" type="ORF">M409DRAFT_16362</name>
</gene>
<dbReference type="PANTHER" id="PTHR44196:SF1">
    <property type="entry name" value="DEHYDROGENASE_REDUCTASE SDR FAMILY MEMBER 7B"/>
    <property type="match status" value="1"/>
</dbReference>
<protein>
    <recommendedName>
        <fullName evidence="6">NAD(P)-binding protein</fullName>
    </recommendedName>
</protein>
<dbReference type="CDD" id="cd05233">
    <property type="entry name" value="SDR_c"/>
    <property type="match status" value="1"/>
</dbReference>
<evidence type="ECO:0000256" key="2">
    <source>
        <dbReference type="ARBA" id="ARBA00023002"/>
    </source>
</evidence>
<organism evidence="4 5">
    <name type="scientific">Zasmidium cellare ATCC 36951</name>
    <dbReference type="NCBI Taxonomy" id="1080233"/>
    <lineage>
        <taxon>Eukaryota</taxon>
        <taxon>Fungi</taxon>
        <taxon>Dikarya</taxon>
        <taxon>Ascomycota</taxon>
        <taxon>Pezizomycotina</taxon>
        <taxon>Dothideomycetes</taxon>
        <taxon>Dothideomycetidae</taxon>
        <taxon>Mycosphaerellales</taxon>
        <taxon>Mycosphaerellaceae</taxon>
        <taxon>Zasmidium</taxon>
    </lineage>
</organism>
<dbReference type="PRINTS" id="PR00080">
    <property type="entry name" value="SDRFAMILY"/>
</dbReference>
<dbReference type="AlphaFoldDB" id="A0A6A6D6N5"/>
<dbReference type="Gene3D" id="3.40.50.720">
    <property type="entry name" value="NAD(P)-binding Rossmann-like Domain"/>
    <property type="match status" value="1"/>
</dbReference>
<dbReference type="SUPFAM" id="SSF51735">
    <property type="entry name" value="NAD(P)-binding Rossmann-fold domains"/>
    <property type="match status" value="1"/>
</dbReference>
<name>A0A6A6D6N5_ZASCE</name>
<dbReference type="GO" id="GO:0016491">
    <property type="term" value="F:oxidoreductase activity"/>
    <property type="evidence" value="ECO:0007669"/>
    <property type="project" value="UniProtKB-KW"/>
</dbReference>
<dbReference type="PANTHER" id="PTHR44196">
    <property type="entry name" value="DEHYDROGENASE/REDUCTASE SDR FAMILY MEMBER 7B"/>
    <property type="match status" value="1"/>
</dbReference>